<dbReference type="GO" id="GO:0016301">
    <property type="term" value="F:kinase activity"/>
    <property type="evidence" value="ECO:0007669"/>
    <property type="project" value="UniProtKB-KW"/>
</dbReference>
<dbReference type="Pfam" id="PF03109">
    <property type="entry name" value="ABC1"/>
    <property type="match status" value="1"/>
</dbReference>
<evidence type="ECO:0000313" key="5">
    <source>
        <dbReference type="Proteomes" id="UP001596383"/>
    </source>
</evidence>
<protein>
    <submittedName>
        <fullName evidence="4">ABC1 kinase family protein</fullName>
    </submittedName>
</protein>
<accession>A0ABD5SMH4</accession>
<evidence type="ECO:0000256" key="1">
    <source>
        <dbReference type="ARBA" id="ARBA00009670"/>
    </source>
</evidence>
<organism evidence="4 5">
    <name type="scientific">Natrinema soli</name>
    <dbReference type="NCBI Taxonomy" id="1930624"/>
    <lineage>
        <taxon>Archaea</taxon>
        <taxon>Methanobacteriati</taxon>
        <taxon>Methanobacteriota</taxon>
        <taxon>Stenosarchaea group</taxon>
        <taxon>Halobacteria</taxon>
        <taxon>Halobacteriales</taxon>
        <taxon>Natrialbaceae</taxon>
        <taxon>Natrinema</taxon>
    </lineage>
</organism>
<evidence type="ECO:0000259" key="3">
    <source>
        <dbReference type="PROSITE" id="PS50011"/>
    </source>
</evidence>
<dbReference type="SUPFAM" id="SSF56112">
    <property type="entry name" value="Protein kinase-like (PK-like)"/>
    <property type="match status" value="1"/>
</dbReference>
<feature type="domain" description="Protein kinase" evidence="3">
    <location>
        <begin position="106"/>
        <end position="434"/>
    </location>
</feature>
<dbReference type="Proteomes" id="UP001596383">
    <property type="component" value="Unassembled WGS sequence"/>
</dbReference>
<comment type="similarity">
    <text evidence="1">Belongs to the protein kinase superfamily. ADCK protein kinase family.</text>
</comment>
<dbReference type="EMBL" id="JBHSWV010000178">
    <property type="protein sequence ID" value="MFC6765725.1"/>
    <property type="molecule type" value="Genomic_DNA"/>
</dbReference>
<dbReference type="PANTHER" id="PTHR10566:SF113">
    <property type="entry name" value="PROTEIN ACTIVITY OF BC1 COMPLEX KINASE 7, CHLOROPLASTIC"/>
    <property type="match status" value="1"/>
</dbReference>
<reference evidence="4 5" key="1">
    <citation type="journal article" date="2019" name="Int. J. Syst. Evol. Microbiol.">
        <title>The Global Catalogue of Microorganisms (GCM) 10K type strain sequencing project: providing services to taxonomists for standard genome sequencing and annotation.</title>
        <authorList>
            <consortium name="The Broad Institute Genomics Platform"/>
            <consortium name="The Broad Institute Genome Sequencing Center for Infectious Disease"/>
            <person name="Wu L."/>
            <person name="Ma J."/>
        </authorList>
    </citation>
    <scope>NUCLEOTIDE SEQUENCE [LARGE SCALE GENOMIC DNA]</scope>
    <source>
        <strain evidence="4 5">LMG 29247</strain>
    </source>
</reference>
<keyword evidence="5" id="KW-1185">Reference proteome</keyword>
<feature type="compositionally biased region" description="Polar residues" evidence="2">
    <location>
        <begin position="611"/>
        <end position="623"/>
    </location>
</feature>
<proteinExistence type="inferred from homology"/>
<dbReference type="PANTHER" id="PTHR10566">
    <property type="entry name" value="CHAPERONE-ACTIVITY OF BC1 COMPLEX CABC1 -RELATED"/>
    <property type="match status" value="1"/>
</dbReference>
<evidence type="ECO:0000313" key="4">
    <source>
        <dbReference type="EMBL" id="MFC6765725.1"/>
    </source>
</evidence>
<dbReference type="CDD" id="cd05121">
    <property type="entry name" value="ABC1_ADCK3-like"/>
    <property type="match status" value="1"/>
</dbReference>
<keyword evidence="4" id="KW-0418">Kinase</keyword>
<dbReference type="InterPro" id="IPR004147">
    <property type="entry name" value="ABC1_dom"/>
</dbReference>
<gene>
    <name evidence="4" type="ORF">ACFQE6_12205</name>
</gene>
<dbReference type="InterPro" id="IPR050154">
    <property type="entry name" value="UbiB_kinase"/>
</dbReference>
<dbReference type="InterPro" id="IPR000719">
    <property type="entry name" value="Prot_kinase_dom"/>
</dbReference>
<comment type="caution">
    <text evidence="4">The sequence shown here is derived from an EMBL/GenBank/DDBJ whole genome shotgun (WGS) entry which is preliminary data.</text>
</comment>
<dbReference type="PROSITE" id="PS50011">
    <property type="entry name" value="PROTEIN_KINASE_DOM"/>
    <property type="match status" value="1"/>
</dbReference>
<evidence type="ECO:0000256" key="2">
    <source>
        <dbReference type="SAM" id="MobiDB-lite"/>
    </source>
</evidence>
<sequence>MIGRIREAVRTIARFIEILRYTLAAAIRYKFNSEPLPGHVHHLVVQLGPTFIKLGQIASTRPDLVPPDVSERLEELQENVPQFPYRDAQAIIESELGDPPEELFREFPTEPIASASLSQVYFATLDDGTDVAVKVQRPGIRPRMERDLRIVRTLARLGSALRLTPRQLPVTQIVDEFASWTLKELDFEVEGHNLEEFGRNFADWDDVTFPAVYWSHTTKRVLTMEKVSGMRLGAVPDAVSEQRRHTLAQRLSELLIKMFVSDGFFHADLHPGNIFFQRAGSIAILDVGMVGRMTTAQRDRFLAYWIAITRRQRDRAFNHLVEMAESTERADIAAYRDQYDVLLDRFYDKDLSERSLAQTYLEIVYAGAEHGVVFPSEMVLQAKAVVTAESLTLVLAPDYRFSEEIRPIVAEELAKEATPQAAMDRAWGELVDWILLGQGGVGGEAPSATAPEETAFRREAIQALADVWTDDIDSLLQDIQDDIPEYTSVEYWRDHPEHYVLLETALGLLRTFATELARLEERSDTESEPDSVPLIAVDDAGDVKEKLLTDELTRMIDTLQDDTSRYTSAEFWDQNHETRATLISGLTALRLLLARLNQSVDATYAPRSSDRTYNSSETSNTDD</sequence>
<feature type="region of interest" description="Disordered" evidence="2">
    <location>
        <begin position="604"/>
        <end position="623"/>
    </location>
</feature>
<keyword evidence="4" id="KW-0808">Transferase</keyword>
<dbReference type="InterPro" id="IPR011009">
    <property type="entry name" value="Kinase-like_dom_sf"/>
</dbReference>
<dbReference type="RefSeq" id="WP_273738739.1">
    <property type="nucleotide sequence ID" value="NZ_JAQIVI010000178.1"/>
</dbReference>
<name>A0ABD5SMH4_9EURY</name>
<dbReference type="AlphaFoldDB" id="A0ABD5SMH4"/>